<dbReference type="Proteomes" id="UP000824633">
    <property type="component" value="Chromosome"/>
</dbReference>
<organism evidence="5 6">
    <name type="scientific">Clostridium gelidum</name>
    <dbReference type="NCBI Taxonomy" id="704125"/>
    <lineage>
        <taxon>Bacteria</taxon>
        <taxon>Bacillati</taxon>
        <taxon>Bacillota</taxon>
        <taxon>Clostridia</taxon>
        <taxon>Eubacteriales</taxon>
        <taxon>Clostridiaceae</taxon>
        <taxon>Clostridium</taxon>
    </lineage>
</organism>
<dbReference type="NCBIfam" id="TIGR02634">
    <property type="entry name" value="xylF"/>
    <property type="match status" value="1"/>
</dbReference>
<dbReference type="Gene3D" id="3.40.50.2300">
    <property type="match status" value="2"/>
</dbReference>
<dbReference type="InterPro" id="IPR025997">
    <property type="entry name" value="SBP_2_dom"/>
</dbReference>
<feature type="chain" id="PRO_5045390611" evidence="3">
    <location>
        <begin position="25"/>
        <end position="359"/>
    </location>
</feature>
<evidence type="ECO:0000256" key="2">
    <source>
        <dbReference type="ARBA" id="ARBA00022729"/>
    </source>
</evidence>
<keyword evidence="6" id="KW-1185">Reference proteome</keyword>
<evidence type="ECO:0000313" key="6">
    <source>
        <dbReference type="Proteomes" id="UP000824633"/>
    </source>
</evidence>
<reference evidence="6" key="1">
    <citation type="submission" date="2021-07" db="EMBL/GenBank/DDBJ databases">
        <title>Complete genome sequencing of a Clostridium isolate.</title>
        <authorList>
            <person name="Ueki A."/>
            <person name="Tonouchi A."/>
        </authorList>
    </citation>
    <scope>NUCLEOTIDE SEQUENCE [LARGE SCALE GENOMIC DNA]</scope>
    <source>
        <strain evidence="6">C5S11</strain>
    </source>
</reference>
<dbReference type="InterPro" id="IPR028082">
    <property type="entry name" value="Peripla_BP_I"/>
</dbReference>
<evidence type="ECO:0000313" key="5">
    <source>
        <dbReference type="EMBL" id="BCZ47929.1"/>
    </source>
</evidence>
<name>A0ABN6J0Q1_9CLOT</name>
<dbReference type="PANTHER" id="PTHR30036">
    <property type="entry name" value="D-XYLOSE-BINDING PERIPLASMIC PROTEIN"/>
    <property type="match status" value="1"/>
</dbReference>
<feature type="signal peptide" evidence="3">
    <location>
        <begin position="1"/>
        <end position="24"/>
    </location>
</feature>
<evidence type="ECO:0000259" key="4">
    <source>
        <dbReference type="Pfam" id="PF13407"/>
    </source>
</evidence>
<evidence type="ECO:0000256" key="1">
    <source>
        <dbReference type="ARBA" id="ARBA00004196"/>
    </source>
</evidence>
<dbReference type="Pfam" id="PF13407">
    <property type="entry name" value="Peripla_BP_4"/>
    <property type="match status" value="1"/>
</dbReference>
<accession>A0ABN6J0Q1</accession>
<dbReference type="CDD" id="cd19991">
    <property type="entry name" value="PBP1_ABC_xylose_binding"/>
    <property type="match status" value="1"/>
</dbReference>
<proteinExistence type="predicted"/>
<evidence type="ECO:0000256" key="3">
    <source>
        <dbReference type="SAM" id="SignalP"/>
    </source>
</evidence>
<dbReference type="PANTHER" id="PTHR30036:SF1">
    <property type="entry name" value="D-XYLOSE-BINDING PERIPLASMIC PROTEIN"/>
    <property type="match status" value="1"/>
</dbReference>
<comment type="subcellular location">
    <subcellularLocation>
        <location evidence="1">Cell envelope</location>
    </subcellularLocation>
</comment>
<keyword evidence="2 3" id="KW-0732">Signal</keyword>
<feature type="domain" description="Periplasmic binding protein" evidence="4">
    <location>
        <begin position="44"/>
        <end position="302"/>
    </location>
</feature>
<dbReference type="NCBIfam" id="NF007680">
    <property type="entry name" value="PRK10355.1"/>
    <property type="match status" value="1"/>
</dbReference>
<gene>
    <name evidence="5" type="ORF">psyc5s11_39960</name>
</gene>
<dbReference type="InterPro" id="IPR050555">
    <property type="entry name" value="Bact_Solute-Bind_Prot2"/>
</dbReference>
<dbReference type="SUPFAM" id="SSF53822">
    <property type="entry name" value="Periplasmic binding protein-like I"/>
    <property type="match status" value="1"/>
</dbReference>
<sequence length="359" mass="38647">MKSKKMIKLLGITLSGILMFSALTGCGAKTSGQAASGGDKKIKIGVSMDDLRLERWQHDKDIFEAEAKKLGAEVVFQSANGDDTTQMSQAENLISQGVNVLVIIPHNGESIAPIVEEAHQNKIKVLSYDRLITNSDVDYYVSFDNVKVGELQGKAIVDKTPKGNYFMMGGSPTDNNAKLFRQGQMNVIKPYVDKGDIKLVGDQWVKDWSAEEALKIMENALTANNNKIDAVVASNDSTAGGAIQALQAQGLSGKVTISGQDADTAACQRVVEGIQSMTVYKPIKDIAAKAAEMAVKMAKGEEVQTNGSVTNNGQKDVPSVLLTPVAVTADNMNDTVVKDGFQKFDDVYKNVPQDKRPSK</sequence>
<dbReference type="PROSITE" id="PS51257">
    <property type="entry name" value="PROKAR_LIPOPROTEIN"/>
    <property type="match status" value="1"/>
</dbReference>
<dbReference type="RefSeq" id="WP_224034234.1">
    <property type="nucleotide sequence ID" value="NZ_AP024849.1"/>
</dbReference>
<dbReference type="EMBL" id="AP024849">
    <property type="protein sequence ID" value="BCZ47929.1"/>
    <property type="molecule type" value="Genomic_DNA"/>
</dbReference>
<protein>
    <submittedName>
        <fullName evidence="5">D-xylose ABC transporter substrate-binding protein</fullName>
    </submittedName>
</protein>
<dbReference type="InterPro" id="IPR013456">
    <property type="entry name" value="XylF"/>
</dbReference>